<dbReference type="GeneID" id="33567142"/>
<reference evidence="2 3" key="1">
    <citation type="submission" date="2016-07" db="EMBL/GenBank/DDBJ databases">
        <title>Pervasive Adenine N6-methylation of Active Genes in Fungi.</title>
        <authorList>
            <consortium name="DOE Joint Genome Institute"/>
            <person name="Mondo S.J."/>
            <person name="Dannebaum R.O."/>
            <person name="Kuo R.C."/>
            <person name="Labutti K."/>
            <person name="Haridas S."/>
            <person name="Kuo A."/>
            <person name="Salamov A."/>
            <person name="Ahrendt S.R."/>
            <person name="Lipzen A."/>
            <person name="Sullivan W."/>
            <person name="Andreopoulos W.B."/>
            <person name="Clum A."/>
            <person name="Lindquist E."/>
            <person name="Daum C."/>
            <person name="Ramamoorthy G.K."/>
            <person name="Gryganskyi A."/>
            <person name="Culley D."/>
            <person name="Magnuson J.K."/>
            <person name="James T.Y."/>
            <person name="O'Malley M.A."/>
            <person name="Stajich J.E."/>
            <person name="Spatafora J.W."/>
            <person name="Visel A."/>
            <person name="Grigoriev I.V."/>
        </authorList>
    </citation>
    <scope>NUCLEOTIDE SEQUENCE [LARGE SCALE GENOMIC DNA]</scope>
    <source>
        <strain evidence="2 3">NRRL 3116</strain>
    </source>
</reference>
<dbReference type="AlphaFoldDB" id="A0A1Y2GD04"/>
<dbReference type="InParanoid" id="A0A1Y2GD04"/>
<dbReference type="OrthoDB" id="2418706at2759"/>
<evidence type="ECO:0000313" key="2">
    <source>
        <dbReference type="EMBL" id="ORZ07476.1"/>
    </source>
</evidence>
<gene>
    <name evidence="2" type="ORF">BCR41DRAFT_360063</name>
</gene>
<sequence length="192" mass="22159">MREMKKHEAHELTWEKCEILFLSTSLNEQERTTEMKQMLETGRKRTETFQQFAIRFSKEVRVYGIKDDNEMVLGLLTSAIDSETHNVMVSRLYTLKGRMVKKFISIRDFVKILSDLSGPTSALRAQKEQKSPQDSTTVGPLRSKNNRNNRFSAYKKSSIKESTRSAPDSYQCSRCGVNNTHKRNNVFVIGII</sequence>
<comment type="caution">
    <text evidence="2">The sequence shown here is derived from an EMBL/GenBank/DDBJ whole genome shotgun (WGS) entry which is preliminary data.</text>
</comment>
<organism evidence="2 3">
    <name type="scientific">Lobosporangium transversale</name>
    <dbReference type="NCBI Taxonomy" id="64571"/>
    <lineage>
        <taxon>Eukaryota</taxon>
        <taxon>Fungi</taxon>
        <taxon>Fungi incertae sedis</taxon>
        <taxon>Mucoromycota</taxon>
        <taxon>Mortierellomycotina</taxon>
        <taxon>Mortierellomycetes</taxon>
        <taxon>Mortierellales</taxon>
        <taxon>Mortierellaceae</taxon>
        <taxon>Lobosporangium</taxon>
    </lineage>
</organism>
<protein>
    <recommendedName>
        <fullName evidence="4">Retrotransposon gag domain-containing protein</fullName>
    </recommendedName>
</protein>
<feature type="region of interest" description="Disordered" evidence="1">
    <location>
        <begin position="123"/>
        <end position="171"/>
    </location>
</feature>
<accession>A0A1Y2GD04</accession>
<dbReference type="RefSeq" id="XP_021877983.1">
    <property type="nucleotide sequence ID" value="XM_022025298.1"/>
</dbReference>
<evidence type="ECO:0000256" key="1">
    <source>
        <dbReference type="SAM" id="MobiDB-lite"/>
    </source>
</evidence>
<dbReference type="Proteomes" id="UP000193648">
    <property type="component" value="Unassembled WGS sequence"/>
</dbReference>
<dbReference type="EMBL" id="MCFF01000041">
    <property type="protein sequence ID" value="ORZ07476.1"/>
    <property type="molecule type" value="Genomic_DNA"/>
</dbReference>
<keyword evidence="3" id="KW-1185">Reference proteome</keyword>
<proteinExistence type="predicted"/>
<evidence type="ECO:0008006" key="4">
    <source>
        <dbReference type="Google" id="ProtNLM"/>
    </source>
</evidence>
<name>A0A1Y2GD04_9FUNG</name>
<evidence type="ECO:0000313" key="3">
    <source>
        <dbReference type="Proteomes" id="UP000193648"/>
    </source>
</evidence>